<dbReference type="KEGG" id="ehx:EMIHUDRAFT_439379"/>
<evidence type="ECO:0000313" key="2">
    <source>
        <dbReference type="EnsemblProtists" id="EOD03710"/>
    </source>
</evidence>
<keyword evidence="1" id="KW-1133">Transmembrane helix</keyword>
<reference evidence="2" key="2">
    <citation type="submission" date="2024-10" db="UniProtKB">
        <authorList>
            <consortium name="EnsemblProtists"/>
        </authorList>
    </citation>
    <scope>IDENTIFICATION</scope>
</reference>
<keyword evidence="1" id="KW-0812">Transmembrane</keyword>
<sequence length="377" mass="39460">MLRAACALRAAPRACAGSLHRAPPAVARASCPAGSRGSLLRPAARQLSTAAAEEAGLLARGQFDAGFFQGTALFAGVVLGAMAASDEQRASAINGLLAGFRSLGVSDRISDRQLIEDFLRKNVAAAANVVMASPVFYFLFAGITGESVVVSSLRAITGTMRIVPFMGAFYGLFAVCSPFLVDFFMARGQGYEEATGTAGLAMILSGFVAIEAVVELRGCGVLFSQMTAASFAIFIPALIGRLACGVLLQQQKTGSSEEASLLPASWQEGPTWQAHTYMLFDQLHIGQDFAVTTCGTTVFQYILNAVTFVLLTKGRASSLGDMARFMVGGMGGTLGSGMAQFGKTLFMRTGFGFAWNLASSQPVQMPAFDAALARCPA</sequence>
<organism evidence="2 3">
    <name type="scientific">Emiliania huxleyi (strain CCMP1516)</name>
    <dbReference type="NCBI Taxonomy" id="280463"/>
    <lineage>
        <taxon>Eukaryota</taxon>
        <taxon>Haptista</taxon>
        <taxon>Haptophyta</taxon>
        <taxon>Prymnesiophyceae</taxon>
        <taxon>Isochrysidales</taxon>
        <taxon>Noelaerhabdaceae</taxon>
        <taxon>Emiliania</taxon>
    </lineage>
</organism>
<dbReference type="RefSeq" id="XP_005756139.1">
    <property type="nucleotide sequence ID" value="XM_005756082.1"/>
</dbReference>
<dbReference type="OMA" id="MRIVPFM"/>
<accession>A0A0D3HXH5</accession>
<feature type="transmembrane region" description="Helical" evidence="1">
    <location>
        <begin position="66"/>
        <end position="84"/>
    </location>
</feature>
<feature type="transmembrane region" description="Helical" evidence="1">
    <location>
        <begin position="163"/>
        <end position="185"/>
    </location>
</feature>
<dbReference type="PaxDb" id="2903-EOD03710"/>
<dbReference type="Proteomes" id="UP000013827">
    <property type="component" value="Unassembled WGS sequence"/>
</dbReference>
<name>A0A0D3HXH5_EMIH1</name>
<feature type="transmembrane region" description="Helical" evidence="1">
    <location>
        <begin position="226"/>
        <end position="248"/>
    </location>
</feature>
<keyword evidence="3" id="KW-1185">Reference proteome</keyword>
<dbReference type="AlphaFoldDB" id="A0A0D3HXH5"/>
<dbReference type="HOGENOM" id="CLU_734536_0_0_1"/>
<keyword evidence="1" id="KW-0472">Membrane</keyword>
<dbReference type="GeneID" id="17249893"/>
<evidence type="ECO:0000313" key="3">
    <source>
        <dbReference type="Proteomes" id="UP000013827"/>
    </source>
</evidence>
<protein>
    <submittedName>
        <fullName evidence="2">Uncharacterized protein</fullName>
    </submittedName>
</protein>
<dbReference type="EnsemblProtists" id="EOD03710">
    <property type="protein sequence ID" value="EOD03710"/>
    <property type="gene ID" value="EMIHUDRAFT_439379"/>
</dbReference>
<evidence type="ECO:0000256" key="1">
    <source>
        <dbReference type="SAM" id="Phobius"/>
    </source>
</evidence>
<feature type="transmembrane region" description="Helical" evidence="1">
    <location>
        <begin position="122"/>
        <end position="143"/>
    </location>
</feature>
<reference evidence="3" key="1">
    <citation type="journal article" date="2013" name="Nature">
        <title>Pan genome of the phytoplankton Emiliania underpins its global distribution.</title>
        <authorList>
            <person name="Read B.A."/>
            <person name="Kegel J."/>
            <person name="Klute M.J."/>
            <person name="Kuo A."/>
            <person name="Lefebvre S.C."/>
            <person name="Maumus F."/>
            <person name="Mayer C."/>
            <person name="Miller J."/>
            <person name="Monier A."/>
            <person name="Salamov A."/>
            <person name="Young J."/>
            <person name="Aguilar M."/>
            <person name="Claverie J.M."/>
            <person name="Frickenhaus S."/>
            <person name="Gonzalez K."/>
            <person name="Herman E.K."/>
            <person name="Lin Y.C."/>
            <person name="Napier J."/>
            <person name="Ogata H."/>
            <person name="Sarno A.F."/>
            <person name="Shmutz J."/>
            <person name="Schroeder D."/>
            <person name="de Vargas C."/>
            <person name="Verret F."/>
            <person name="von Dassow P."/>
            <person name="Valentin K."/>
            <person name="Van de Peer Y."/>
            <person name="Wheeler G."/>
            <person name="Dacks J.B."/>
            <person name="Delwiche C.F."/>
            <person name="Dyhrman S.T."/>
            <person name="Glockner G."/>
            <person name="John U."/>
            <person name="Richards T."/>
            <person name="Worden A.Z."/>
            <person name="Zhang X."/>
            <person name="Grigoriev I.V."/>
            <person name="Allen A.E."/>
            <person name="Bidle K."/>
            <person name="Borodovsky M."/>
            <person name="Bowler C."/>
            <person name="Brownlee C."/>
            <person name="Cock J.M."/>
            <person name="Elias M."/>
            <person name="Gladyshev V.N."/>
            <person name="Groth M."/>
            <person name="Guda C."/>
            <person name="Hadaegh A."/>
            <person name="Iglesias-Rodriguez M.D."/>
            <person name="Jenkins J."/>
            <person name="Jones B.M."/>
            <person name="Lawson T."/>
            <person name="Leese F."/>
            <person name="Lindquist E."/>
            <person name="Lobanov A."/>
            <person name="Lomsadze A."/>
            <person name="Malik S.B."/>
            <person name="Marsh M.E."/>
            <person name="Mackinder L."/>
            <person name="Mock T."/>
            <person name="Mueller-Roeber B."/>
            <person name="Pagarete A."/>
            <person name="Parker M."/>
            <person name="Probert I."/>
            <person name="Quesneville H."/>
            <person name="Raines C."/>
            <person name="Rensing S.A."/>
            <person name="Riano-Pachon D.M."/>
            <person name="Richier S."/>
            <person name="Rokitta S."/>
            <person name="Shiraiwa Y."/>
            <person name="Soanes D.M."/>
            <person name="van der Giezen M."/>
            <person name="Wahlund T.M."/>
            <person name="Williams B."/>
            <person name="Wilson W."/>
            <person name="Wolfe G."/>
            <person name="Wurch L.L."/>
        </authorList>
    </citation>
    <scope>NUCLEOTIDE SEQUENCE</scope>
</reference>
<proteinExistence type="predicted"/>
<feature type="transmembrane region" description="Helical" evidence="1">
    <location>
        <begin position="197"/>
        <end position="214"/>
    </location>
</feature>